<dbReference type="Gene3D" id="1.10.8.500">
    <property type="entry name" value="HAMP domain in histidine kinase"/>
    <property type="match status" value="1"/>
</dbReference>
<evidence type="ECO:0000259" key="12">
    <source>
        <dbReference type="PROSITE" id="PS50109"/>
    </source>
</evidence>
<feature type="domain" description="Histidine kinase" evidence="12">
    <location>
        <begin position="459"/>
        <end position="676"/>
    </location>
</feature>
<keyword evidence="9" id="KW-0902">Two-component regulatory system</keyword>
<dbReference type="AlphaFoldDB" id="A0A1Q8QQ64"/>
<dbReference type="SMART" id="SM00304">
    <property type="entry name" value="HAMP"/>
    <property type="match status" value="1"/>
</dbReference>
<dbReference type="Proteomes" id="UP000186102">
    <property type="component" value="Unassembled WGS sequence"/>
</dbReference>
<dbReference type="EC" id="2.7.13.3" evidence="3"/>
<keyword evidence="15" id="KW-1185">Reference proteome</keyword>
<reference evidence="14 15" key="1">
    <citation type="submission" date="2016-09" db="EMBL/GenBank/DDBJ databases">
        <title>Complete genome of Desulfosporosinus sp. OL.</title>
        <authorList>
            <person name="Mardanov A."/>
            <person name="Beletsky A."/>
            <person name="Panova A."/>
            <person name="Karnachuk O."/>
            <person name="Ravin N."/>
        </authorList>
    </citation>
    <scope>NUCLEOTIDE SEQUENCE [LARGE SCALE GENOMIC DNA]</scope>
    <source>
        <strain evidence="14 15">OL</strain>
    </source>
</reference>
<comment type="catalytic activity">
    <reaction evidence="1">
        <text>ATP + protein L-histidine = ADP + protein N-phospho-L-histidine.</text>
        <dbReference type="EC" id="2.7.13.3"/>
    </reaction>
</comment>
<keyword evidence="11" id="KW-0812">Transmembrane</keyword>
<dbReference type="Pfam" id="PF02518">
    <property type="entry name" value="HATPase_c"/>
    <property type="match status" value="1"/>
</dbReference>
<evidence type="ECO:0000256" key="11">
    <source>
        <dbReference type="SAM" id="Phobius"/>
    </source>
</evidence>
<name>A0A1Q8QQ64_9FIRM</name>
<feature type="domain" description="HAMP" evidence="13">
    <location>
        <begin position="294"/>
        <end position="346"/>
    </location>
</feature>
<dbReference type="InterPro" id="IPR036097">
    <property type="entry name" value="HisK_dim/P_sf"/>
</dbReference>
<evidence type="ECO:0000256" key="4">
    <source>
        <dbReference type="ARBA" id="ARBA00022553"/>
    </source>
</evidence>
<dbReference type="PRINTS" id="PR00344">
    <property type="entry name" value="BCTRLSENSOR"/>
</dbReference>
<dbReference type="InterPro" id="IPR003660">
    <property type="entry name" value="HAMP_dom"/>
</dbReference>
<dbReference type="Pfam" id="PF00672">
    <property type="entry name" value="HAMP"/>
    <property type="match status" value="1"/>
</dbReference>
<dbReference type="EMBL" id="MLBF01000032">
    <property type="protein sequence ID" value="OLN29491.1"/>
    <property type="molecule type" value="Genomic_DNA"/>
</dbReference>
<comment type="subcellular location">
    <subcellularLocation>
        <location evidence="2">Membrane</location>
    </subcellularLocation>
</comment>
<proteinExistence type="predicted"/>
<keyword evidence="11" id="KW-0472">Membrane</keyword>
<evidence type="ECO:0000256" key="5">
    <source>
        <dbReference type="ARBA" id="ARBA00022679"/>
    </source>
</evidence>
<dbReference type="Gene3D" id="3.30.565.10">
    <property type="entry name" value="Histidine kinase-like ATPase, C-terminal domain"/>
    <property type="match status" value="1"/>
</dbReference>
<keyword evidence="8" id="KW-0067">ATP-binding</keyword>
<dbReference type="InterPro" id="IPR005467">
    <property type="entry name" value="His_kinase_dom"/>
</dbReference>
<keyword evidence="11" id="KW-1133">Transmembrane helix</keyword>
<dbReference type="InterPro" id="IPR036890">
    <property type="entry name" value="HATPase_C_sf"/>
</dbReference>
<evidence type="ECO:0000256" key="3">
    <source>
        <dbReference type="ARBA" id="ARBA00012438"/>
    </source>
</evidence>
<feature type="coiled-coil region" evidence="10">
    <location>
        <begin position="331"/>
        <end position="358"/>
    </location>
</feature>
<dbReference type="InterPro" id="IPR004358">
    <property type="entry name" value="Sig_transdc_His_kin-like_C"/>
</dbReference>
<comment type="caution">
    <text evidence="14">The sequence shown here is derived from an EMBL/GenBank/DDBJ whole genome shotgun (WGS) entry which is preliminary data.</text>
</comment>
<dbReference type="CDD" id="cd06225">
    <property type="entry name" value="HAMP"/>
    <property type="match status" value="1"/>
</dbReference>
<keyword evidence="6" id="KW-0547">Nucleotide-binding</keyword>
<dbReference type="SUPFAM" id="SSF158472">
    <property type="entry name" value="HAMP domain-like"/>
    <property type="match status" value="1"/>
</dbReference>
<organism evidence="14 15">
    <name type="scientific">Desulfosporosinus metallidurans</name>
    <dbReference type="NCBI Taxonomy" id="1888891"/>
    <lineage>
        <taxon>Bacteria</taxon>
        <taxon>Bacillati</taxon>
        <taxon>Bacillota</taxon>
        <taxon>Clostridia</taxon>
        <taxon>Eubacteriales</taxon>
        <taxon>Desulfitobacteriaceae</taxon>
        <taxon>Desulfosporosinus</taxon>
    </lineage>
</organism>
<dbReference type="SMART" id="SM00387">
    <property type="entry name" value="HATPase_c"/>
    <property type="match status" value="1"/>
</dbReference>
<dbReference type="CDD" id="cd18774">
    <property type="entry name" value="PDC2_HK_sensor"/>
    <property type="match status" value="1"/>
</dbReference>
<dbReference type="InterPro" id="IPR003661">
    <property type="entry name" value="HisK_dim/P_dom"/>
</dbReference>
<evidence type="ECO:0000313" key="15">
    <source>
        <dbReference type="Proteomes" id="UP000186102"/>
    </source>
</evidence>
<evidence type="ECO:0000256" key="9">
    <source>
        <dbReference type="ARBA" id="ARBA00023012"/>
    </source>
</evidence>
<keyword evidence="7 14" id="KW-0418">Kinase</keyword>
<accession>A0A1Q8QQ64</accession>
<evidence type="ECO:0000256" key="2">
    <source>
        <dbReference type="ARBA" id="ARBA00004370"/>
    </source>
</evidence>
<evidence type="ECO:0000256" key="1">
    <source>
        <dbReference type="ARBA" id="ARBA00000085"/>
    </source>
</evidence>
<evidence type="ECO:0000259" key="13">
    <source>
        <dbReference type="PROSITE" id="PS50885"/>
    </source>
</evidence>
<dbReference type="Gene3D" id="1.10.287.130">
    <property type="match status" value="1"/>
</dbReference>
<gene>
    <name evidence="14" type="ORF">DSOL_3510</name>
</gene>
<keyword evidence="5" id="KW-0808">Transferase</keyword>
<dbReference type="STRING" id="1888891.DSOL_3510"/>
<evidence type="ECO:0000256" key="7">
    <source>
        <dbReference type="ARBA" id="ARBA00022777"/>
    </source>
</evidence>
<protein>
    <recommendedName>
        <fullName evidence="3">histidine kinase</fullName>
        <ecNumber evidence="3">2.7.13.3</ecNumber>
    </recommendedName>
</protein>
<evidence type="ECO:0000256" key="8">
    <source>
        <dbReference type="ARBA" id="ARBA00022840"/>
    </source>
</evidence>
<dbReference type="PROSITE" id="PS50109">
    <property type="entry name" value="HIS_KIN"/>
    <property type="match status" value="1"/>
</dbReference>
<dbReference type="PROSITE" id="PS50885">
    <property type="entry name" value="HAMP"/>
    <property type="match status" value="1"/>
</dbReference>
<feature type="transmembrane region" description="Helical" evidence="11">
    <location>
        <begin position="274"/>
        <end position="294"/>
    </location>
</feature>
<dbReference type="GO" id="GO:0005524">
    <property type="term" value="F:ATP binding"/>
    <property type="evidence" value="ECO:0007669"/>
    <property type="project" value="UniProtKB-KW"/>
</dbReference>
<dbReference type="SUPFAM" id="SSF47384">
    <property type="entry name" value="Homodimeric domain of signal transducing histidine kinase"/>
    <property type="match status" value="1"/>
</dbReference>
<dbReference type="InterPro" id="IPR003594">
    <property type="entry name" value="HATPase_dom"/>
</dbReference>
<dbReference type="CDD" id="cd00082">
    <property type="entry name" value="HisKA"/>
    <property type="match status" value="1"/>
</dbReference>
<dbReference type="PANTHER" id="PTHR43065:SF46">
    <property type="entry name" value="C4-DICARBOXYLATE TRANSPORT SENSOR PROTEIN DCTB"/>
    <property type="match status" value="1"/>
</dbReference>
<evidence type="ECO:0000313" key="14">
    <source>
        <dbReference type="EMBL" id="OLN29491.1"/>
    </source>
</evidence>
<dbReference type="Gene3D" id="3.30.450.20">
    <property type="entry name" value="PAS domain"/>
    <property type="match status" value="1"/>
</dbReference>
<keyword evidence="4" id="KW-0597">Phosphoprotein</keyword>
<sequence>MSTLPVLIISSYYLYFARLDLQRSVQIQNNLLVERIAQEVDVMLAHTEESLKNLAVNLSDTNMRDTKGEVMQHQFYRFLHEFPLVDEVVVLDSKGQAITGINRFQIFSPVTNWIDPIELKGLTLEKPYYSPVSFLKSGIPAVKIVVPLGTAYGDSFSGGYGIRLRLRGLLTALKPTDPLSKTDLYVVDALGRLIADSDVTRVLEKMDVRKSYTVEHFLQYRNPQGLPALNQYQSYSGQNVLGGYAVLPRNGWAVMVEQPVAVAFAPINQLFTRFLLFILFILGFVISLSVFYGLSITRPIERLEQAARTVSRGRLDERVPEERQDELGQLARTFNEMMERIQSQSEDLLQEKERLDTIVHGLGAGMALLNDHFGVTWMNPVLERWVNQEILQSMEEITSYLNRSIPQKIYRHQVYPLEYARSNEPCYLMVVEDITERRRMEDLMIQADKLSALGLMASGFAHEINNPLAIIQGYAEDLEEQLESGKGELPKAERIERYLRTIRKHIMRAQHITQSLLNFSRKSEWKVEEMDVIRVIEESLSLMQFIIKKKQIIIVKRWANQLPKVKGDALQLVQVFVNLINNAVDALPEQGEIRIEVESERHSDITVSVRDNGQGIPPELLPKVFDPFFTTKEVGKGTGLGLAISYGIIARLGGAIRVESEPGQGTEVLLTLPVVNSQGRNEE</sequence>
<dbReference type="Pfam" id="PF00512">
    <property type="entry name" value="HisKA"/>
    <property type="match status" value="1"/>
</dbReference>
<dbReference type="SUPFAM" id="SSF55874">
    <property type="entry name" value="ATPase domain of HSP90 chaperone/DNA topoisomerase II/histidine kinase"/>
    <property type="match status" value="1"/>
</dbReference>
<keyword evidence="10" id="KW-0175">Coiled coil</keyword>
<dbReference type="GO" id="GO:0016020">
    <property type="term" value="C:membrane"/>
    <property type="evidence" value="ECO:0007669"/>
    <property type="project" value="UniProtKB-SubCell"/>
</dbReference>
<evidence type="ECO:0000256" key="6">
    <source>
        <dbReference type="ARBA" id="ARBA00022741"/>
    </source>
</evidence>
<dbReference type="PANTHER" id="PTHR43065">
    <property type="entry name" value="SENSOR HISTIDINE KINASE"/>
    <property type="match status" value="1"/>
</dbReference>
<evidence type="ECO:0000256" key="10">
    <source>
        <dbReference type="SAM" id="Coils"/>
    </source>
</evidence>
<dbReference type="SMART" id="SM00388">
    <property type="entry name" value="HisKA"/>
    <property type="match status" value="1"/>
</dbReference>
<dbReference type="GO" id="GO:0000155">
    <property type="term" value="F:phosphorelay sensor kinase activity"/>
    <property type="evidence" value="ECO:0007669"/>
    <property type="project" value="InterPro"/>
</dbReference>